<evidence type="ECO:0000256" key="4">
    <source>
        <dbReference type="ARBA" id="ARBA00035244"/>
    </source>
</evidence>
<comment type="subunit">
    <text evidence="5">Part of the 50S ribosomal subunit.</text>
</comment>
<evidence type="ECO:0000313" key="8">
    <source>
        <dbReference type="Proteomes" id="UP001497533"/>
    </source>
</evidence>
<dbReference type="GO" id="GO:0005840">
    <property type="term" value="C:ribosome"/>
    <property type="evidence" value="ECO:0007669"/>
    <property type="project" value="UniProtKB-KW"/>
</dbReference>
<dbReference type="InterPro" id="IPR002136">
    <property type="entry name" value="Ribosomal_uL4"/>
</dbReference>
<protein>
    <recommendedName>
        <fullName evidence="4 5">Large ribosomal subunit protein uL4</fullName>
    </recommendedName>
</protein>
<keyword evidence="2 5" id="KW-0689">Ribosomal protein</keyword>
<keyword evidence="3 5" id="KW-0687">Ribonucleoprotein</keyword>
<feature type="region of interest" description="Disordered" evidence="6">
    <location>
        <begin position="39"/>
        <end position="71"/>
    </location>
</feature>
<dbReference type="HAMAP" id="MF_01328_B">
    <property type="entry name" value="Ribosomal_uL4_B"/>
    <property type="match status" value="1"/>
</dbReference>
<accession>A0ABM9NNT9</accession>
<dbReference type="InterPro" id="IPR013005">
    <property type="entry name" value="Ribosomal_uL4-like"/>
</dbReference>
<name>A0ABM9NNT9_9GAMM</name>
<dbReference type="EMBL" id="OZ034688">
    <property type="protein sequence ID" value="CAL1329140.1"/>
    <property type="molecule type" value="Genomic_DNA"/>
</dbReference>
<dbReference type="Pfam" id="PF00573">
    <property type="entry name" value="Ribosomal_L4"/>
    <property type="match status" value="1"/>
</dbReference>
<dbReference type="InterPro" id="IPR023574">
    <property type="entry name" value="Ribosomal_uL4_dom_sf"/>
</dbReference>
<dbReference type="PANTHER" id="PTHR10746">
    <property type="entry name" value="50S RIBOSOMAL PROTEIN L4"/>
    <property type="match status" value="1"/>
</dbReference>
<evidence type="ECO:0000256" key="1">
    <source>
        <dbReference type="ARBA" id="ARBA00010528"/>
    </source>
</evidence>
<gene>
    <name evidence="5 7" type="primary">rplD</name>
    <name evidence="7" type="ORF">PRHACTZTBTEA_211</name>
</gene>
<dbReference type="Gene3D" id="3.40.1370.10">
    <property type="match status" value="1"/>
</dbReference>
<dbReference type="Proteomes" id="UP001497533">
    <property type="component" value="Chromosome"/>
</dbReference>
<evidence type="ECO:0000256" key="2">
    <source>
        <dbReference type="ARBA" id="ARBA00022980"/>
    </source>
</evidence>
<sequence length="202" mass="22959">MELLTRDTNKTTILSKATFEYAFNESLIHQVITAYTAGARQGTRSQKTRAEVSGSGKKPWRQKGTGRARAGSINSPIWRSGGVTFAAKPKKYKQKINKKMYRAALKSILSELVRKNRIIIFDDFTLKTHKTKVLMKKLNDMNFKNVLIVTAKLNKNLFLASRNLHNVDVCSSDKINPINLITFNKIILTIDAIKKIEEMLSW</sequence>
<dbReference type="NCBIfam" id="TIGR03953">
    <property type="entry name" value="rplD_bact"/>
    <property type="match status" value="1"/>
</dbReference>
<keyword evidence="8" id="KW-1185">Reference proteome</keyword>
<evidence type="ECO:0000256" key="5">
    <source>
        <dbReference type="HAMAP-Rule" id="MF_01328"/>
    </source>
</evidence>
<comment type="function">
    <text evidence="5">One of the primary rRNA binding proteins, this protein initially binds near the 5'-end of the 23S rRNA. It is important during the early stages of 50S assembly. It makes multiple contacts with different domains of the 23S rRNA in the assembled 50S subunit and ribosome.</text>
</comment>
<evidence type="ECO:0000256" key="3">
    <source>
        <dbReference type="ARBA" id="ARBA00023274"/>
    </source>
</evidence>
<evidence type="ECO:0000313" key="7">
    <source>
        <dbReference type="EMBL" id="CAL1329140.1"/>
    </source>
</evidence>
<dbReference type="PANTHER" id="PTHR10746:SF6">
    <property type="entry name" value="LARGE RIBOSOMAL SUBUNIT PROTEIN UL4M"/>
    <property type="match status" value="1"/>
</dbReference>
<keyword evidence="5" id="KW-0694">RNA-binding</keyword>
<reference evidence="7" key="1">
    <citation type="submission" date="2024-04" db="EMBL/GenBank/DDBJ databases">
        <authorList>
            <person name="Manzano-Marin A."/>
            <person name="Manzano-Marin A."/>
            <person name="Alejandro Manzano Marin A."/>
        </authorList>
    </citation>
    <scope>NUCLEOTIDE SEQUENCE [LARGE SCALE GENOMIC DNA]</scope>
    <source>
        <strain evidence="7">TABTEA</strain>
    </source>
</reference>
<keyword evidence="5" id="KW-0699">rRNA-binding</keyword>
<comment type="similarity">
    <text evidence="1 5">Belongs to the universal ribosomal protein uL4 family.</text>
</comment>
<dbReference type="SUPFAM" id="SSF52166">
    <property type="entry name" value="Ribosomal protein L4"/>
    <property type="match status" value="1"/>
</dbReference>
<evidence type="ECO:0000256" key="6">
    <source>
        <dbReference type="SAM" id="MobiDB-lite"/>
    </source>
</evidence>
<proteinExistence type="inferred from homology"/>
<organism evidence="7 8">
    <name type="scientific">Candidatus Providencia siddallii</name>
    <dbReference type="NCBI Taxonomy" id="1715285"/>
    <lineage>
        <taxon>Bacteria</taxon>
        <taxon>Pseudomonadati</taxon>
        <taxon>Pseudomonadota</taxon>
        <taxon>Gammaproteobacteria</taxon>
        <taxon>Enterobacterales</taxon>
        <taxon>Morganellaceae</taxon>
        <taxon>Providencia</taxon>
    </lineage>
</organism>
<comment type="function">
    <text evidence="5">Forms part of the polypeptide exit tunnel.</text>
</comment>
<dbReference type="RefSeq" id="WP_341765193.1">
    <property type="nucleotide sequence ID" value="NZ_OZ034688.1"/>
</dbReference>